<feature type="coiled-coil region" evidence="1">
    <location>
        <begin position="530"/>
        <end position="586"/>
    </location>
</feature>
<dbReference type="EnsemblMetazoa" id="BGLB036115-RA">
    <property type="protein sequence ID" value="BGLB036115-PA"/>
    <property type="gene ID" value="BGLB036115"/>
</dbReference>
<feature type="coiled-coil region" evidence="1">
    <location>
        <begin position="97"/>
        <end position="134"/>
    </location>
</feature>
<dbReference type="VEuPathDB" id="VectorBase:BGLB036115"/>
<dbReference type="AlphaFoldDB" id="A0A2C9LXF9"/>
<feature type="signal peptide" evidence="3">
    <location>
        <begin position="1"/>
        <end position="27"/>
    </location>
</feature>
<keyword evidence="1" id="KW-0175">Coiled coil</keyword>
<dbReference type="OrthoDB" id="6147646at2759"/>
<keyword evidence="3" id="KW-0732">Signal</keyword>
<dbReference type="STRING" id="6526.A0A2C9LXF9"/>
<feature type="chain" id="PRO_5012474438" description="Apple domain-containing protein" evidence="3">
    <location>
        <begin position="28"/>
        <end position="672"/>
    </location>
</feature>
<organism evidence="5 6">
    <name type="scientific">Biomphalaria glabrata</name>
    <name type="common">Bloodfluke planorb</name>
    <name type="synonym">Freshwater snail</name>
    <dbReference type="NCBI Taxonomy" id="6526"/>
    <lineage>
        <taxon>Eukaryota</taxon>
        <taxon>Metazoa</taxon>
        <taxon>Spiralia</taxon>
        <taxon>Lophotrochozoa</taxon>
        <taxon>Mollusca</taxon>
        <taxon>Gastropoda</taxon>
        <taxon>Heterobranchia</taxon>
        <taxon>Euthyneura</taxon>
        <taxon>Panpulmonata</taxon>
        <taxon>Hygrophila</taxon>
        <taxon>Lymnaeoidea</taxon>
        <taxon>Planorbidae</taxon>
        <taxon>Biomphalaria</taxon>
    </lineage>
</organism>
<dbReference type="InterPro" id="IPR003609">
    <property type="entry name" value="Pan_app"/>
</dbReference>
<evidence type="ECO:0000259" key="4">
    <source>
        <dbReference type="Pfam" id="PF00024"/>
    </source>
</evidence>
<protein>
    <recommendedName>
        <fullName evidence="4">Apple domain-containing protein</fullName>
    </recommendedName>
</protein>
<dbReference type="VEuPathDB" id="VectorBase:BGLAX_035352"/>
<sequence>MELQLADTFSWLVVVLIISSFPDVVRSNTLITRPGASSTQCAQACLDEREIDCRFYKFDKVKETCILSAMPDPTVTNMKQLEKPDVGPIKNAASSWIEQLQARLLALEQKNIDIKNLHKETAELRAEVAALKNSRALTHHLLRTTKEQTDQNIAAEDEKTEVLKAETKRVEDAIMTLGELQKTFSEKVKKINEAEKATDLKVAMLSQSAKDNRASVRELGTEESDLKNGLMNVKRVEAELEVRFAGLSADVMEKVASIDSMVGPELKEMRDSQATLAEALSLLTKKIMTLAPRIPALQKQINKKEGILAVVSKKMQSFDSQIDFLNERLRFSEKQLRKVIDPGSKLNVENRRVMTYLRGQVASLQGNQKRIENDVLVEISDRSHLYKELASLKVSRKAIVDKVVSLEMAMRNFRTSIRKLAIEGPKGRLVTNILNRQVAALRSLKKLRDTQVEIQNGLIKYKLTMMKTHEDLLERDRKRVLNEVALRKLQSKLLEVYRKMETSASTSVSSQEMLQLLKQQKDTLMKMSLIQKIQQELQKEVLKFRQTKNEELNRLEEDRKQHQRDLQQLEEVKRQTINLYEMLQTKLKKEDESGRLEDITKTQDNLVKTLSDYKSTLAKTQNELQAQRLRQAQEASSTSQLRQELRDLHRTLSSVVGEPNEQSIVADTEDSN</sequence>
<evidence type="ECO:0000313" key="5">
    <source>
        <dbReference type="EnsemblMetazoa" id="BGLB036115-PA"/>
    </source>
</evidence>
<dbReference type="Gene3D" id="3.50.4.10">
    <property type="entry name" value="Hepatocyte Growth Factor"/>
    <property type="match status" value="1"/>
</dbReference>
<evidence type="ECO:0000313" key="6">
    <source>
        <dbReference type="Proteomes" id="UP000076420"/>
    </source>
</evidence>
<feature type="region of interest" description="Disordered" evidence="2">
    <location>
        <begin position="651"/>
        <end position="672"/>
    </location>
</feature>
<reference evidence="5" key="1">
    <citation type="submission" date="2020-05" db="UniProtKB">
        <authorList>
            <consortium name="EnsemblMetazoa"/>
        </authorList>
    </citation>
    <scope>IDENTIFICATION</scope>
    <source>
        <strain evidence="5">BB02</strain>
    </source>
</reference>
<accession>A0A2C9LXF9</accession>
<evidence type="ECO:0000256" key="2">
    <source>
        <dbReference type="SAM" id="MobiDB-lite"/>
    </source>
</evidence>
<feature type="domain" description="Apple" evidence="4">
    <location>
        <begin position="35"/>
        <end position="69"/>
    </location>
</feature>
<dbReference type="Pfam" id="PF00024">
    <property type="entry name" value="PAN_1"/>
    <property type="match status" value="1"/>
</dbReference>
<name>A0A2C9LXF9_BIOGL</name>
<dbReference type="KEGG" id="bgt:106079828"/>
<proteinExistence type="predicted"/>
<dbReference type="Proteomes" id="UP000076420">
    <property type="component" value="Unassembled WGS sequence"/>
</dbReference>
<evidence type="ECO:0000256" key="1">
    <source>
        <dbReference type="SAM" id="Coils"/>
    </source>
</evidence>
<gene>
    <name evidence="5" type="primary">106079828</name>
</gene>
<dbReference type="SUPFAM" id="SSF57414">
    <property type="entry name" value="Hairpin loop containing domain-like"/>
    <property type="match status" value="1"/>
</dbReference>
<evidence type="ECO:0000256" key="3">
    <source>
        <dbReference type="SAM" id="SignalP"/>
    </source>
</evidence>